<evidence type="ECO:0000313" key="2">
    <source>
        <dbReference type="Proteomes" id="UP000294743"/>
    </source>
</evidence>
<proteinExistence type="predicted"/>
<sequence>MYQDTSLVIEHDMIVERKGGYDDTRTYKEETNNAK</sequence>
<organism evidence="1 2">
    <name type="scientific">Breznakia blatticola</name>
    <dbReference type="NCBI Taxonomy" id="1754012"/>
    <lineage>
        <taxon>Bacteria</taxon>
        <taxon>Bacillati</taxon>
        <taxon>Bacillota</taxon>
        <taxon>Erysipelotrichia</taxon>
        <taxon>Erysipelotrichales</taxon>
        <taxon>Erysipelotrichaceae</taxon>
        <taxon>Breznakia</taxon>
    </lineage>
</organism>
<keyword evidence="2" id="KW-1185">Reference proteome</keyword>
<evidence type="ECO:0000313" key="1">
    <source>
        <dbReference type="EMBL" id="TDW25071.1"/>
    </source>
</evidence>
<accession>A0A4R8A5Q0</accession>
<dbReference type="AlphaFoldDB" id="A0A4R8A5Q0"/>
<dbReference type="EMBL" id="SODD01000006">
    <property type="protein sequence ID" value="TDW25071.1"/>
    <property type="molecule type" value="Genomic_DNA"/>
</dbReference>
<gene>
    <name evidence="1" type="ORF">EDD63_10612</name>
</gene>
<dbReference type="Proteomes" id="UP000294743">
    <property type="component" value="Unassembled WGS sequence"/>
</dbReference>
<protein>
    <submittedName>
        <fullName evidence="1">Uncharacterized protein</fullName>
    </submittedName>
</protein>
<name>A0A4R8A5Q0_9FIRM</name>
<reference evidence="1 2" key="1">
    <citation type="submission" date="2019-03" db="EMBL/GenBank/DDBJ databases">
        <title>Genomic Encyclopedia of Type Strains, Phase IV (KMG-IV): sequencing the most valuable type-strain genomes for metagenomic binning, comparative biology and taxonomic classification.</title>
        <authorList>
            <person name="Goeker M."/>
        </authorList>
    </citation>
    <scope>NUCLEOTIDE SEQUENCE [LARGE SCALE GENOMIC DNA]</scope>
    <source>
        <strain evidence="1 2">DSM 28867</strain>
    </source>
</reference>
<comment type="caution">
    <text evidence="1">The sequence shown here is derived from an EMBL/GenBank/DDBJ whole genome shotgun (WGS) entry which is preliminary data.</text>
</comment>